<keyword evidence="4" id="KW-1185">Reference proteome</keyword>
<evidence type="ECO:0000256" key="1">
    <source>
        <dbReference type="SAM" id="Coils"/>
    </source>
</evidence>
<keyword evidence="1" id="KW-0175">Coiled coil</keyword>
<dbReference type="AlphaFoldDB" id="A0A5A7QHU7"/>
<name>A0A5A7QHU7_STRAF</name>
<comment type="caution">
    <text evidence="3">The sequence shown here is derived from an EMBL/GenBank/DDBJ whole genome shotgun (WGS) entry which is preliminary data.</text>
</comment>
<dbReference type="OrthoDB" id="2822301at2759"/>
<accession>A0A5A7QHU7</accession>
<dbReference type="InterPro" id="IPR057222">
    <property type="entry name" value="DUF7900"/>
</dbReference>
<feature type="coiled-coil region" evidence="1">
    <location>
        <begin position="77"/>
        <end position="125"/>
    </location>
</feature>
<gene>
    <name evidence="3" type="ORF">STAS_21372</name>
</gene>
<proteinExistence type="predicted"/>
<dbReference type="EMBL" id="BKCP01006959">
    <property type="protein sequence ID" value="GER44472.1"/>
    <property type="molecule type" value="Genomic_DNA"/>
</dbReference>
<evidence type="ECO:0000313" key="4">
    <source>
        <dbReference type="Proteomes" id="UP000325081"/>
    </source>
</evidence>
<evidence type="ECO:0000313" key="3">
    <source>
        <dbReference type="EMBL" id="GER44472.1"/>
    </source>
</evidence>
<organism evidence="3 4">
    <name type="scientific">Striga asiatica</name>
    <name type="common">Asiatic witchweed</name>
    <name type="synonym">Buchnera asiatica</name>
    <dbReference type="NCBI Taxonomy" id="4170"/>
    <lineage>
        <taxon>Eukaryota</taxon>
        <taxon>Viridiplantae</taxon>
        <taxon>Streptophyta</taxon>
        <taxon>Embryophyta</taxon>
        <taxon>Tracheophyta</taxon>
        <taxon>Spermatophyta</taxon>
        <taxon>Magnoliopsida</taxon>
        <taxon>eudicotyledons</taxon>
        <taxon>Gunneridae</taxon>
        <taxon>Pentapetalae</taxon>
        <taxon>asterids</taxon>
        <taxon>lamiids</taxon>
        <taxon>Lamiales</taxon>
        <taxon>Orobanchaceae</taxon>
        <taxon>Buchnereae</taxon>
        <taxon>Striga</taxon>
    </lineage>
</organism>
<dbReference type="PANTHER" id="PTHR33248">
    <property type="entry name" value="ZINC ION-BINDING PROTEIN"/>
    <property type="match status" value="1"/>
</dbReference>
<sequence length="138" mass="16397">MSDSTDYPYCYCGLRAEIRNSWKTPNCGRRFFSCLHWNGVGYKYFGWVEPPLCARAQHIILGLLKRLNEMEESTKRADIEKVELLKFEEENKKLKKLNLEFEEENKKLKAEILKLKNESTKKTRLLRILTDDEKMMNS</sequence>
<evidence type="ECO:0000259" key="2">
    <source>
        <dbReference type="Pfam" id="PF25464"/>
    </source>
</evidence>
<reference evidence="4" key="1">
    <citation type="journal article" date="2019" name="Curr. Biol.">
        <title>Genome Sequence of Striga asiatica Provides Insight into the Evolution of Plant Parasitism.</title>
        <authorList>
            <person name="Yoshida S."/>
            <person name="Kim S."/>
            <person name="Wafula E.K."/>
            <person name="Tanskanen J."/>
            <person name="Kim Y.M."/>
            <person name="Honaas L."/>
            <person name="Yang Z."/>
            <person name="Spallek T."/>
            <person name="Conn C.E."/>
            <person name="Ichihashi Y."/>
            <person name="Cheong K."/>
            <person name="Cui S."/>
            <person name="Der J.P."/>
            <person name="Gundlach H."/>
            <person name="Jiao Y."/>
            <person name="Hori C."/>
            <person name="Ishida J.K."/>
            <person name="Kasahara H."/>
            <person name="Kiba T."/>
            <person name="Kim M.S."/>
            <person name="Koo N."/>
            <person name="Laohavisit A."/>
            <person name="Lee Y.H."/>
            <person name="Lumba S."/>
            <person name="McCourt P."/>
            <person name="Mortimer J.C."/>
            <person name="Mutuku J.M."/>
            <person name="Nomura T."/>
            <person name="Sasaki-Sekimoto Y."/>
            <person name="Seto Y."/>
            <person name="Wang Y."/>
            <person name="Wakatake T."/>
            <person name="Sakakibara H."/>
            <person name="Demura T."/>
            <person name="Yamaguchi S."/>
            <person name="Yoneyama K."/>
            <person name="Manabe R.I."/>
            <person name="Nelson D.C."/>
            <person name="Schulman A.H."/>
            <person name="Timko M.P."/>
            <person name="dePamphilis C.W."/>
            <person name="Choi D."/>
            <person name="Shirasu K."/>
        </authorList>
    </citation>
    <scope>NUCLEOTIDE SEQUENCE [LARGE SCALE GENOMIC DNA]</scope>
    <source>
        <strain evidence="4">cv. UVA1</strain>
    </source>
</reference>
<dbReference type="Proteomes" id="UP000325081">
    <property type="component" value="Unassembled WGS sequence"/>
</dbReference>
<protein>
    <submittedName>
        <fullName evidence="3">GRF zinc finger containing protein</fullName>
    </submittedName>
</protein>
<dbReference type="Pfam" id="PF25464">
    <property type="entry name" value="DUF7900"/>
    <property type="match status" value="1"/>
</dbReference>
<feature type="domain" description="DUF7900" evidence="2">
    <location>
        <begin position="62"/>
        <end position="132"/>
    </location>
</feature>